<dbReference type="PANTHER" id="PTHR42833:SF4">
    <property type="entry name" value="URIDYLATE KINASE PUMPKIN, CHLOROPLASTIC"/>
    <property type="match status" value="1"/>
</dbReference>
<evidence type="ECO:0000256" key="8">
    <source>
        <dbReference type="ARBA" id="ARBA00022840"/>
    </source>
</evidence>
<evidence type="ECO:0000256" key="4">
    <source>
        <dbReference type="ARBA" id="ARBA00022490"/>
    </source>
</evidence>
<evidence type="ECO:0000313" key="13">
    <source>
        <dbReference type="EMBL" id="HEC77860.1"/>
    </source>
</evidence>
<dbReference type="FunFam" id="3.40.1160.10:FF:000001">
    <property type="entry name" value="Uridylate kinase"/>
    <property type="match status" value="1"/>
</dbReference>
<feature type="binding site" evidence="11">
    <location>
        <position position="178"/>
    </location>
    <ligand>
        <name>ATP</name>
        <dbReference type="ChEBI" id="CHEBI:30616"/>
    </ligand>
</feature>
<proteinExistence type="inferred from homology"/>
<dbReference type="Pfam" id="PF00696">
    <property type="entry name" value="AA_kinase"/>
    <property type="match status" value="1"/>
</dbReference>
<keyword evidence="8 11" id="KW-0067">ATP-binding</keyword>
<comment type="function">
    <text evidence="11">Catalyzes the reversible phosphorylation of UMP to UDP.</text>
</comment>
<comment type="caution">
    <text evidence="11">Lacks conserved residue(s) required for the propagation of feature annotation.</text>
</comment>
<evidence type="ECO:0000256" key="10">
    <source>
        <dbReference type="ARBA" id="ARBA00047767"/>
    </source>
</evidence>
<evidence type="ECO:0000256" key="6">
    <source>
        <dbReference type="ARBA" id="ARBA00022741"/>
    </source>
</evidence>
<dbReference type="GO" id="GO:0005524">
    <property type="term" value="F:ATP binding"/>
    <property type="evidence" value="ECO:0007669"/>
    <property type="project" value="UniProtKB-KW"/>
</dbReference>
<dbReference type="EC" id="2.7.4.22" evidence="11"/>
<keyword evidence="6 11" id="KW-0547">Nucleotide-binding</keyword>
<dbReference type="HAMAP" id="MF_01220_B">
    <property type="entry name" value="PyrH_B"/>
    <property type="match status" value="1"/>
</dbReference>
<comment type="similarity">
    <text evidence="3 11">Belongs to the UMP kinase family.</text>
</comment>
<feature type="binding site" evidence="11">
    <location>
        <position position="63"/>
    </location>
    <ligand>
        <name>UMP</name>
        <dbReference type="ChEBI" id="CHEBI:57865"/>
    </ligand>
</feature>
<comment type="catalytic activity">
    <reaction evidence="10 11">
        <text>UMP + ATP = UDP + ADP</text>
        <dbReference type="Rhea" id="RHEA:24400"/>
        <dbReference type="ChEBI" id="CHEBI:30616"/>
        <dbReference type="ChEBI" id="CHEBI:57865"/>
        <dbReference type="ChEBI" id="CHEBI:58223"/>
        <dbReference type="ChEBI" id="CHEBI:456216"/>
        <dbReference type="EC" id="2.7.4.22"/>
    </reaction>
</comment>
<keyword evidence="5 11" id="KW-0808">Transferase</keyword>
<feature type="binding site" evidence="11">
    <location>
        <position position="64"/>
    </location>
    <ligand>
        <name>ATP</name>
        <dbReference type="ChEBI" id="CHEBI:30616"/>
    </ligand>
</feature>
<evidence type="ECO:0000256" key="9">
    <source>
        <dbReference type="ARBA" id="ARBA00022975"/>
    </source>
</evidence>
<comment type="pathway">
    <text evidence="2 11">Pyrimidine metabolism; CTP biosynthesis via de novo pathway; UDP from UMP (UMPK route): step 1/1.</text>
</comment>
<dbReference type="InterPro" id="IPR001048">
    <property type="entry name" value="Asp/Glu/Uridylate_kinase"/>
</dbReference>
<dbReference type="GO" id="GO:0033862">
    <property type="term" value="F:UMP kinase activity"/>
    <property type="evidence" value="ECO:0007669"/>
    <property type="project" value="UniProtKB-EC"/>
</dbReference>
<feature type="binding site" evidence="11">
    <location>
        <begin position="22"/>
        <end position="25"/>
    </location>
    <ligand>
        <name>ATP</name>
        <dbReference type="ChEBI" id="CHEBI:30616"/>
    </ligand>
</feature>
<evidence type="ECO:0000313" key="14">
    <source>
        <dbReference type="Proteomes" id="UP000885826"/>
    </source>
</evidence>
<dbReference type="AlphaFoldDB" id="A0A9C9JZF4"/>
<gene>
    <name evidence="11 13" type="primary">pyrH</name>
    <name evidence="13" type="ORF">ENI34_01790</name>
</gene>
<dbReference type="InterPro" id="IPR015963">
    <property type="entry name" value="Uridylate_kinase_bac"/>
</dbReference>
<comment type="subcellular location">
    <subcellularLocation>
        <location evidence="1 11">Cytoplasm</location>
    </subcellularLocation>
</comment>
<name>A0A9C9JZF4_UNCW3</name>
<feature type="binding site" evidence="11">
    <location>
        <position position="175"/>
    </location>
    <ligand>
        <name>ATP</name>
        <dbReference type="ChEBI" id="CHEBI:30616"/>
    </ligand>
</feature>
<feature type="binding site" evidence="11">
    <location>
        <begin position="142"/>
        <end position="149"/>
    </location>
    <ligand>
        <name>UMP</name>
        <dbReference type="ChEBI" id="CHEBI:57865"/>
    </ligand>
</feature>
<keyword evidence="4 11" id="KW-0963">Cytoplasm</keyword>
<dbReference type="GO" id="GO:0005737">
    <property type="term" value="C:cytoplasm"/>
    <property type="evidence" value="ECO:0007669"/>
    <property type="project" value="UniProtKB-SubCell"/>
</dbReference>
<dbReference type="PIRSF" id="PIRSF005650">
    <property type="entry name" value="Uridylate_kin"/>
    <property type="match status" value="1"/>
</dbReference>
<dbReference type="GO" id="GO:0044210">
    <property type="term" value="P:'de novo' CTP biosynthetic process"/>
    <property type="evidence" value="ECO:0007669"/>
    <property type="project" value="UniProtKB-UniRule"/>
</dbReference>
<evidence type="ECO:0000259" key="12">
    <source>
        <dbReference type="Pfam" id="PF00696"/>
    </source>
</evidence>
<evidence type="ECO:0000256" key="11">
    <source>
        <dbReference type="HAMAP-Rule" id="MF_01220"/>
    </source>
</evidence>
<dbReference type="Proteomes" id="UP000885826">
    <property type="component" value="Unassembled WGS sequence"/>
</dbReference>
<dbReference type="GO" id="GO:0006225">
    <property type="term" value="P:UDP biosynthetic process"/>
    <property type="evidence" value="ECO:0007669"/>
    <property type="project" value="TreeGrafter"/>
</dbReference>
<sequence length="248" mass="27383">MKKKKNLKRTSKKSSYQRLILKISGEILGGRNSIFNIPAIDYIVEQIAAARNMGVKIGVVVGGGNLVRGRQISWLNKVDADLCGMMATVINGIVLHSRLLEHGITSRLCSSIEINGIIRRFNKFEDRKFYEKGEVLLFVAGTGNPLFTTDTAAALRAVELDADILIKATKVEGVYTADPEKDKKAKLFKTLTFKEAIAKNLAVMDLSAFKICKDAGVPICVYNLMKYPLSRIIKGDKIGTFITKGRTK</sequence>
<evidence type="ECO:0000256" key="7">
    <source>
        <dbReference type="ARBA" id="ARBA00022777"/>
    </source>
</evidence>
<evidence type="ECO:0000256" key="2">
    <source>
        <dbReference type="ARBA" id="ARBA00004791"/>
    </source>
</evidence>
<feature type="domain" description="Aspartate/glutamate/uridylate kinase" evidence="12">
    <location>
        <begin position="18"/>
        <end position="223"/>
    </location>
</feature>
<keyword evidence="9 11" id="KW-0665">Pyrimidine biosynthesis</keyword>
<dbReference type="EMBL" id="DRIG01000023">
    <property type="protein sequence ID" value="HEC77860.1"/>
    <property type="molecule type" value="Genomic_DNA"/>
</dbReference>
<dbReference type="Gene3D" id="3.40.1160.10">
    <property type="entry name" value="Acetylglutamate kinase-like"/>
    <property type="match status" value="1"/>
</dbReference>
<accession>A0A9C9JZF4</accession>
<feature type="binding site" evidence="11">
    <location>
        <position position="81"/>
    </location>
    <ligand>
        <name>UMP</name>
        <dbReference type="ChEBI" id="CHEBI:57865"/>
    </ligand>
</feature>
<dbReference type="PANTHER" id="PTHR42833">
    <property type="entry name" value="URIDYLATE KINASE"/>
    <property type="match status" value="1"/>
</dbReference>
<evidence type="ECO:0000256" key="1">
    <source>
        <dbReference type="ARBA" id="ARBA00004496"/>
    </source>
</evidence>
<comment type="caution">
    <text evidence="13">The sequence shown here is derived from an EMBL/GenBank/DDBJ whole genome shotgun (WGS) entry which is preliminary data.</text>
</comment>
<comment type="activity regulation">
    <text evidence="11">Inhibited by UTP.</text>
</comment>
<dbReference type="InterPro" id="IPR011817">
    <property type="entry name" value="Uridylate_kinase"/>
</dbReference>
<feature type="binding site" evidence="11">
    <location>
        <position position="169"/>
    </location>
    <ligand>
        <name>ATP</name>
        <dbReference type="ChEBI" id="CHEBI:30616"/>
    </ligand>
</feature>
<feature type="binding site" evidence="11">
    <location>
        <position position="68"/>
    </location>
    <ligand>
        <name>ATP</name>
        <dbReference type="ChEBI" id="CHEBI:30616"/>
    </ligand>
</feature>
<evidence type="ECO:0000256" key="5">
    <source>
        <dbReference type="ARBA" id="ARBA00022679"/>
    </source>
</evidence>
<evidence type="ECO:0000256" key="3">
    <source>
        <dbReference type="ARBA" id="ARBA00007614"/>
    </source>
</evidence>
<comment type="subunit">
    <text evidence="11">Homohexamer.</text>
</comment>
<keyword evidence="7 11" id="KW-0418">Kinase</keyword>
<dbReference type="InterPro" id="IPR036393">
    <property type="entry name" value="AceGlu_kinase-like_sf"/>
</dbReference>
<dbReference type="NCBIfam" id="TIGR02075">
    <property type="entry name" value="pyrH_bact"/>
    <property type="match status" value="1"/>
</dbReference>
<dbReference type="SUPFAM" id="SSF53633">
    <property type="entry name" value="Carbamate kinase-like"/>
    <property type="match status" value="1"/>
</dbReference>
<organism evidence="13 14">
    <name type="scientific">candidate division WOR-3 bacterium</name>
    <dbReference type="NCBI Taxonomy" id="2052148"/>
    <lineage>
        <taxon>Bacteria</taxon>
        <taxon>Bacteria division WOR-3</taxon>
    </lineage>
</organism>
<protein>
    <recommendedName>
        <fullName evidence="11">Uridylate kinase</fullName>
        <shortName evidence="11">UK</shortName>
        <ecNumber evidence="11">2.7.4.22</ecNumber>
    </recommendedName>
    <alternativeName>
        <fullName evidence="11">Uridine monophosphate kinase</fullName>
        <shortName evidence="11">UMP kinase</shortName>
        <shortName evidence="11">UMPK</shortName>
    </alternativeName>
</protein>
<reference evidence="13" key="1">
    <citation type="journal article" date="2020" name="mSystems">
        <title>Genome- and Community-Level Interaction Insights into Carbon Utilization and Element Cycling Functions of Hydrothermarchaeota in Hydrothermal Sediment.</title>
        <authorList>
            <person name="Zhou Z."/>
            <person name="Liu Y."/>
            <person name="Xu W."/>
            <person name="Pan J."/>
            <person name="Luo Z.H."/>
            <person name="Li M."/>
        </authorList>
    </citation>
    <scope>NUCLEOTIDE SEQUENCE</scope>
    <source>
        <strain evidence="13">HyVt-388</strain>
    </source>
</reference>